<reference evidence="3" key="1">
    <citation type="journal article" date="2014" name="Int. J. Syst. Evol. Microbiol.">
        <title>Complete genome sequence of Corynebacterium casei LMG S-19264T (=DSM 44701T), isolated from a smear-ripened cheese.</title>
        <authorList>
            <consortium name="US DOE Joint Genome Institute (JGI-PGF)"/>
            <person name="Walter F."/>
            <person name="Albersmeier A."/>
            <person name="Kalinowski J."/>
            <person name="Ruckert C."/>
        </authorList>
    </citation>
    <scope>NUCLEOTIDE SEQUENCE</scope>
    <source>
        <strain evidence="3">CCM 7905</strain>
    </source>
</reference>
<keyword evidence="4" id="KW-1185">Reference proteome</keyword>
<protein>
    <submittedName>
        <fullName evidence="3">Short-chain dehydrogenase/reductase</fullName>
    </submittedName>
</protein>
<dbReference type="Pfam" id="PF00106">
    <property type="entry name" value="adh_short"/>
    <property type="match status" value="1"/>
</dbReference>
<dbReference type="AlphaFoldDB" id="A0A917LHC9"/>
<dbReference type="PRINTS" id="PR00081">
    <property type="entry name" value="GDHRDH"/>
</dbReference>
<evidence type="ECO:0000313" key="4">
    <source>
        <dbReference type="Proteomes" id="UP000654257"/>
    </source>
</evidence>
<gene>
    <name evidence="3" type="ORF">GCM10007304_41890</name>
</gene>
<dbReference type="PANTHER" id="PTHR24320">
    <property type="entry name" value="RETINOL DEHYDROGENASE"/>
    <property type="match status" value="1"/>
</dbReference>
<dbReference type="PANTHER" id="PTHR24320:SF148">
    <property type="entry name" value="NAD(P)-BINDING ROSSMANN-FOLD SUPERFAMILY PROTEIN"/>
    <property type="match status" value="1"/>
</dbReference>
<dbReference type="InterPro" id="IPR036291">
    <property type="entry name" value="NAD(P)-bd_dom_sf"/>
</dbReference>
<dbReference type="Gene3D" id="3.40.50.720">
    <property type="entry name" value="NAD(P)-binding Rossmann-like Domain"/>
    <property type="match status" value="1"/>
</dbReference>
<evidence type="ECO:0000256" key="2">
    <source>
        <dbReference type="ARBA" id="ARBA00023002"/>
    </source>
</evidence>
<dbReference type="SUPFAM" id="SSF51735">
    <property type="entry name" value="NAD(P)-binding Rossmann-fold domains"/>
    <property type="match status" value="1"/>
</dbReference>
<dbReference type="NCBIfam" id="NF004846">
    <property type="entry name" value="PRK06197.1"/>
    <property type="match status" value="1"/>
</dbReference>
<name>A0A917LHC9_9NOCA</name>
<evidence type="ECO:0000313" key="3">
    <source>
        <dbReference type="EMBL" id="GGG23647.1"/>
    </source>
</evidence>
<dbReference type="EMBL" id="BMCU01000005">
    <property type="protein sequence ID" value="GGG23647.1"/>
    <property type="molecule type" value="Genomic_DNA"/>
</dbReference>
<reference evidence="3" key="2">
    <citation type="submission" date="2020-09" db="EMBL/GenBank/DDBJ databases">
        <authorList>
            <person name="Sun Q."/>
            <person name="Sedlacek I."/>
        </authorList>
    </citation>
    <scope>NUCLEOTIDE SEQUENCE</scope>
    <source>
        <strain evidence="3">CCM 7905</strain>
    </source>
</reference>
<dbReference type="Proteomes" id="UP000654257">
    <property type="component" value="Unassembled WGS sequence"/>
</dbReference>
<dbReference type="GO" id="GO:0016491">
    <property type="term" value="F:oxidoreductase activity"/>
    <property type="evidence" value="ECO:0007669"/>
    <property type="project" value="UniProtKB-KW"/>
</dbReference>
<dbReference type="InterPro" id="IPR002347">
    <property type="entry name" value="SDR_fam"/>
</dbReference>
<evidence type="ECO:0000256" key="1">
    <source>
        <dbReference type="ARBA" id="ARBA00006484"/>
    </source>
</evidence>
<sequence>MLSTLSRPGNVGGVTAKWTTADMPDQTGRRFVVTGANSGLGAAAARALGDAGAEVILACRNTEKGEAVAREIGSNATVRELDLADLASVRRFADTTEPFDVLINNAGVMALPKKRTADGFEMQFGTNHLGHFALTGLLIDRISSRVVTLSSIAHTMGAISLDDPNYEHRRYSRWPAYGQSKLANLLFAYKLQRRLAEARSSVISVAAHPGISATNLTTHTESIQDFVLTFGAKFVAQNAYFGALPELYAATAPDVEGGSYIGPSGFREMRGYPTVVSSNRASRDLKVATELWNLSEKLTGVSYTSLRRDPPIA</sequence>
<comment type="caution">
    <text evidence="3">The sequence shown here is derived from an EMBL/GenBank/DDBJ whole genome shotgun (WGS) entry which is preliminary data.</text>
</comment>
<organism evidence="3 4">
    <name type="scientific">Rhodococcoides trifolii</name>
    <dbReference type="NCBI Taxonomy" id="908250"/>
    <lineage>
        <taxon>Bacteria</taxon>
        <taxon>Bacillati</taxon>
        <taxon>Actinomycetota</taxon>
        <taxon>Actinomycetes</taxon>
        <taxon>Mycobacteriales</taxon>
        <taxon>Nocardiaceae</taxon>
        <taxon>Rhodococcoides</taxon>
    </lineage>
</organism>
<proteinExistence type="inferred from homology"/>
<keyword evidence="2" id="KW-0560">Oxidoreductase</keyword>
<accession>A0A917LHC9</accession>
<comment type="similarity">
    <text evidence="1">Belongs to the short-chain dehydrogenases/reductases (SDR) family.</text>
</comment>